<dbReference type="Pfam" id="PF00583">
    <property type="entry name" value="Acetyltransf_1"/>
    <property type="match status" value="1"/>
</dbReference>
<dbReference type="EMBL" id="JBHSGB010000015">
    <property type="protein sequence ID" value="MFC4656475.1"/>
    <property type="molecule type" value="Genomic_DNA"/>
</dbReference>
<protein>
    <submittedName>
        <fullName evidence="2">GNAT family N-acetyltransferase</fullName>
        <ecNumber evidence="2">2.3.-.-</ecNumber>
    </submittedName>
</protein>
<evidence type="ECO:0000313" key="2">
    <source>
        <dbReference type="EMBL" id="MFC4656475.1"/>
    </source>
</evidence>
<name>A0ABV9JQC8_9GAMM</name>
<evidence type="ECO:0000313" key="3">
    <source>
        <dbReference type="Proteomes" id="UP001595962"/>
    </source>
</evidence>
<dbReference type="InterPro" id="IPR016181">
    <property type="entry name" value="Acyl_CoA_acyltransferase"/>
</dbReference>
<dbReference type="InterPro" id="IPR000182">
    <property type="entry name" value="GNAT_dom"/>
</dbReference>
<keyword evidence="3" id="KW-1185">Reference proteome</keyword>
<gene>
    <name evidence="2" type="ORF">ACFO3I_15765</name>
</gene>
<dbReference type="Gene3D" id="3.40.630.30">
    <property type="match status" value="1"/>
</dbReference>
<accession>A0ABV9JQC8</accession>
<comment type="caution">
    <text evidence="2">The sequence shown here is derived from an EMBL/GenBank/DDBJ whole genome shotgun (WGS) entry which is preliminary data.</text>
</comment>
<organism evidence="2 3">
    <name type="scientific">Rheinheimera marina</name>
    <dbReference type="NCBI Taxonomy" id="1774958"/>
    <lineage>
        <taxon>Bacteria</taxon>
        <taxon>Pseudomonadati</taxon>
        <taxon>Pseudomonadota</taxon>
        <taxon>Gammaproteobacteria</taxon>
        <taxon>Chromatiales</taxon>
        <taxon>Chromatiaceae</taxon>
        <taxon>Rheinheimera</taxon>
    </lineage>
</organism>
<reference evidence="3" key="1">
    <citation type="journal article" date="2019" name="Int. J. Syst. Evol. Microbiol.">
        <title>The Global Catalogue of Microorganisms (GCM) 10K type strain sequencing project: providing services to taxonomists for standard genome sequencing and annotation.</title>
        <authorList>
            <consortium name="The Broad Institute Genomics Platform"/>
            <consortium name="The Broad Institute Genome Sequencing Center for Infectious Disease"/>
            <person name="Wu L."/>
            <person name="Ma J."/>
        </authorList>
    </citation>
    <scope>NUCLEOTIDE SEQUENCE [LARGE SCALE GENOMIC DNA]</scope>
    <source>
        <strain evidence="3">DT28</strain>
    </source>
</reference>
<dbReference type="CDD" id="cd04301">
    <property type="entry name" value="NAT_SF"/>
    <property type="match status" value="1"/>
</dbReference>
<dbReference type="PROSITE" id="PS51186">
    <property type="entry name" value="GNAT"/>
    <property type="match status" value="1"/>
</dbReference>
<sequence>MELRALTPADLTALLDLQGQCYPAALNESAAVMGKRLEGFASTCWGAFSGQHMQAYLLTYPSLLGKISALGADFSSCVKPDALYLHDMAVSSASRGAGLAAKLLLQAELYARHHQLSYLTLVAVQGAEGYWQKQGFVAAASLTATQQRQLASYLPETAFYMHKAIQ</sequence>
<dbReference type="SUPFAM" id="SSF55729">
    <property type="entry name" value="Acyl-CoA N-acyltransferases (Nat)"/>
    <property type="match status" value="1"/>
</dbReference>
<feature type="domain" description="N-acetyltransferase" evidence="1">
    <location>
        <begin position="1"/>
        <end position="166"/>
    </location>
</feature>
<dbReference type="GO" id="GO:0016746">
    <property type="term" value="F:acyltransferase activity"/>
    <property type="evidence" value="ECO:0007669"/>
    <property type="project" value="UniProtKB-KW"/>
</dbReference>
<keyword evidence="2" id="KW-0012">Acyltransferase</keyword>
<dbReference type="Proteomes" id="UP001595962">
    <property type="component" value="Unassembled WGS sequence"/>
</dbReference>
<keyword evidence="2" id="KW-0808">Transferase</keyword>
<dbReference type="EC" id="2.3.-.-" evidence="2"/>
<proteinExistence type="predicted"/>
<evidence type="ECO:0000259" key="1">
    <source>
        <dbReference type="PROSITE" id="PS51186"/>
    </source>
</evidence>
<dbReference type="RefSeq" id="WP_377335573.1">
    <property type="nucleotide sequence ID" value="NZ_JBHSGB010000015.1"/>
</dbReference>